<comment type="caution">
    <text evidence="1">The sequence shown here is derived from an EMBL/GenBank/DDBJ whole genome shotgun (WGS) entry which is preliminary data.</text>
</comment>
<accession>A0AAV4BA85</accession>
<evidence type="ECO:0000313" key="1">
    <source>
        <dbReference type="EMBL" id="GFO17515.1"/>
    </source>
</evidence>
<sequence length="76" mass="8045">MWPQSSQHGGKIWVWQGGRRWGLNCRSILGKCRWEDVGAAGSVEGVAAVVTARGEDVGVPERAKDVAAEGIAPSVT</sequence>
<dbReference type="AlphaFoldDB" id="A0AAV4BA85"/>
<organism evidence="1 2">
    <name type="scientific">Plakobranchus ocellatus</name>
    <dbReference type="NCBI Taxonomy" id="259542"/>
    <lineage>
        <taxon>Eukaryota</taxon>
        <taxon>Metazoa</taxon>
        <taxon>Spiralia</taxon>
        <taxon>Lophotrochozoa</taxon>
        <taxon>Mollusca</taxon>
        <taxon>Gastropoda</taxon>
        <taxon>Heterobranchia</taxon>
        <taxon>Euthyneura</taxon>
        <taxon>Panpulmonata</taxon>
        <taxon>Sacoglossa</taxon>
        <taxon>Placobranchoidea</taxon>
        <taxon>Plakobranchidae</taxon>
        <taxon>Plakobranchus</taxon>
    </lineage>
</organism>
<evidence type="ECO:0000313" key="2">
    <source>
        <dbReference type="Proteomes" id="UP000735302"/>
    </source>
</evidence>
<dbReference type="Proteomes" id="UP000735302">
    <property type="component" value="Unassembled WGS sequence"/>
</dbReference>
<proteinExistence type="predicted"/>
<name>A0AAV4BA85_9GAST</name>
<gene>
    <name evidence="1" type="ORF">PoB_004402000</name>
</gene>
<keyword evidence="2" id="KW-1185">Reference proteome</keyword>
<dbReference type="EMBL" id="BLXT01004823">
    <property type="protein sequence ID" value="GFO17515.1"/>
    <property type="molecule type" value="Genomic_DNA"/>
</dbReference>
<protein>
    <submittedName>
        <fullName evidence="1">Uncharacterized protein</fullName>
    </submittedName>
</protein>
<reference evidence="1 2" key="1">
    <citation type="journal article" date="2021" name="Elife">
        <title>Chloroplast acquisition without the gene transfer in kleptoplastic sea slugs, Plakobranchus ocellatus.</title>
        <authorList>
            <person name="Maeda T."/>
            <person name="Takahashi S."/>
            <person name="Yoshida T."/>
            <person name="Shimamura S."/>
            <person name="Takaki Y."/>
            <person name="Nagai Y."/>
            <person name="Toyoda A."/>
            <person name="Suzuki Y."/>
            <person name="Arimoto A."/>
            <person name="Ishii H."/>
            <person name="Satoh N."/>
            <person name="Nishiyama T."/>
            <person name="Hasebe M."/>
            <person name="Maruyama T."/>
            <person name="Minagawa J."/>
            <person name="Obokata J."/>
            <person name="Shigenobu S."/>
        </authorList>
    </citation>
    <scope>NUCLEOTIDE SEQUENCE [LARGE SCALE GENOMIC DNA]</scope>
</reference>